<sequence length="241" mass="28376">MFKWDLSLPPNTKLPNHIAIIPDGNRRWARARGFHTFEGHKKGFSVAFEDVRACWQMGIHTVSLWFFSTENWNRSKKEVNYLMELYDGLIKDFLKDAKKYGVKMVHLGRKEKIPKWLAKTAQKAEVETKKAKKHVLNFCLDYGGHDEILRTVKKILADKIPPEKFTKEVFESYLDTKNQPHIYPDLIIRTSGEQRLSGFMSWQNAYAEFYFASVHFPEFTPEKLKEAILDFNRRQRRFGGN</sequence>
<feature type="binding site" evidence="2">
    <location>
        <position position="72"/>
    </location>
    <ligand>
        <name>substrate</name>
    </ligand>
</feature>
<comment type="similarity">
    <text evidence="2">Belongs to the UPP synthase family.</text>
</comment>
<dbReference type="CDD" id="cd00475">
    <property type="entry name" value="Cis_IPPS"/>
    <property type="match status" value="1"/>
</dbReference>
<name>A0A2M6YPX8_9BACT</name>
<comment type="subunit">
    <text evidence="2">Homodimer.</text>
</comment>
<evidence type="ECO:0000256" key="2">
    <source>
        <dbReference type="HAMAP-Rule" id="MF_01139"/>
    </source>
</evidence>
<feature type="binding site" evidence="2">
    <location>
        <position position="189"/>
    </location>
    <ligand>
        <name>substrate</name>
    </ligand>
</feature>
<dbReference type="GO" id="GO:0000287">
    <property type="term" value="F:magnesium ion binding"/>
    <property type="evidence" value="ECO:0007669"/>
    <property type="project" value="UniProtKB-UniRule"/>
</dbReference>
<keyword evidence="2" id="KW-0460">Magnesium</keyword>
<feature type="binding site" evidence="2">
    <location>
        <begin position="68"/>
        <end position="70"/>
    </location>
    <ligand>
        <name>substrate</name>
    </ligand>
</feature>
<feature type="active site" evidence="2">
    <location>
        <position position="23"/>
    </location>
</feature>
<dbReference type="SUPFAM" id="SSF64005">
    <property type="entry name" value="Undecaprenyl diphosphate synthase"/>
    <property type="match status" value="1"/>
</dbReference>
<accession>A0A2M6YPX8</accession>
<feature type="binding site" evidence="2">
    <location>
        <position position="23"/>
    </location>
    <ligand>
        <name>Mg(2+)</name>
        <dbReference type="ChEBI" id="CHEBI:18420"/>
    </ligand>
</feature>
<evidence type="ECO:0000256" key="1">
    <source>
        <dbReference type="ARBA" id="ARBA00022679"/>
    </source>
</evidence>
<dbReference type="HAMAP" id="MF_01139">
    <property type="entry name" value="ISPT"/>
    <property type="match status" value="1"/>
</dbReference>
<protein>
    <recommendedName>
        <fullName evidence="2">Isoprenyl transferase</fullName>
        <ecNumber evidence="2">2.5.1.-</ecNumber>
    </recommendedName>
</protein>
<proteinExistence type="inferred from homology"/>
<dbReference type="GO" id="GO:0045547">
    <property type="term" value="F:ditrans,polycis-polyprenyl diphosphate synthase [(2E,6E)-farnesyl diphosphate specific] activity"/>
    <property type="evidence" value="ECO:0007669"/>
    <property type="project" value="TreeGrafter"/>
</dbReference>
<feature type="binding site" evidence="2">
    <location>
        <position position="74"/>
    </location>
    <ligand>
        <name>substrate</name>
    </ligand>
</feature>
<dbReference type="AlphaFoldDB" id="A0A2M6YPX8"/>
<comment type="cofactor">
    <cofactor evidence="2">
        <name>Mg(2+)</name>
        <dbReference type="ChEBI" id="CHEBI:18420"/>
    </cofactor>
    <text evidence="2">Binds 2 magnesium ions per subunit.</text>
</comment>
<dbReference type="InterPro" id="IPR001441">
    <property type="entry name" value="UPP_synth-like"/>
</dbReference>
<comment type="function">
    <text evidence="2">Catalyzes the condensation of isopentenyl diphosphate (IPP) with allylic pyrophosphates generating different type of terpenoids.</text>
</comment>
<dbReference type="EMBL" id="PEXA01000040">
    <property type="protein sequence ID" value="PIU33205.1"/>
    <property type="molecule type" value="Genomic_DNA"/>
</dbReference>
<evidence type="ECO:0000313" key="3">
    <source>
        <dbReference type="EMBL" id="PIU33205.1"/>
    </source>
</evidence>
<dbReference type="NCBIfam" id="TIGR00055">
    <property type="entry name" value="uppS"/>
    <property type="match status" value="1"/>
</dbReference>
<evidence type="ECO:0000313" key="4">
    <source>
        <dbReference type="Proteomes" id="UP000229559"/>
    </source>
</evidence>
<dbReference type="InterPro" id="IPR036424">
    <property type="entry name" value="UPP_synth-like_sf"/>
</dbReference>
<dbReference type="PANTHER" id="PTHR10291:SF0">
    <property type="entry name" value="DEHYDRODOLICHYL DIPHOSPHATE SYNTHASE 2"/>
    <property type="match status" value="1"/>
</dbReference>
<feature type="binding site" evidence="2">
    <location>
        <begin position="24"/>
        <end position="27"/>
    </location>
    <ligand>
        <name>substrate</name>
    </ligand>
</feature>
<comment type="caution">
    <text evidence="2">Lacks conserved residue(s) required for the propagation of feature annotation.</text>
</comment>
<organism evidence="3 4">
    <name type="scientific">Candidatus Shapirobacteria bacterium CG07_land_8_20_14_0_80_39_12</name>
    <dbReference type="NCBI Taxonomy" id="1974480"/>
    <lineage>
        <taxon>Bacteria</taxon>
        <taxon>Candidatus Shapironibacteriota</taxon>
    </lineage>
</organism>
<comment type="caution">
    <text evidence="3">The sequence shown here is derived from an EMBL/GenBank/DDBJ whole genome shotgun (WGS) entry which is preliminary data.</text>
</comment>
<feature type="binding site" evidence="2">
    <location>
        <begin position="195"/>
        <end position="197"/>
    </location>
    <ligand>
        <name>substrate</name>
    </ligand>
</feature>
<dbReference type="EC" id="2.5.1.-" evidence="2"/>
<keyword evidence="1 2" id="KW-0808">Transferase</keyword>
<feature type="active site" description="Proton acceptor" evidence="2">
    <location>
        <position position="71"/>
    </location>
</feature>
<gene>
    <name evidence="3" type="primary">uppS</name>
    <name evidence="3" type="ORF">COT04_01245</name>
</gene>
<dbReference type="GO" id="GO:0016094">
    <property type="term" value="P:polyprenol biosynthetic process"/>
    <property type="evidence" value="ECO:0007669"/>
    <property type="project" value="TreeGrafter"/>
</dbReference>
<keyword evidence="2" id="KW-0479">Metal-binding</keyword>
<dbReference type="PANTHER" id="PTHR10291">
    <property type="entry name" value="DEHYDRODOLICHYL DIPHOSPHATE SYNTHASE FAMILY MEMBER"/>
    <property type="match status" value="1"/>
</dbReference>
<reference evidence="4" key="1">
    <citation type="submission" date="2017-09" db="EMBL/GenBank/DDBJ databases">
        <title>Depth-based differentiation of microbial function through sediment-hosted aquifers and enrichment of novel symbionts in the deep terrestrial subsurface.</title>
        <authorList>
            <person name="Probst A.J."/>
            <person name="Ladd B."/>
            <person name="Jarett J.K."/>
            <person name="Geller-Mcgrath D.E."/>
            <person name="Sieber C.M.K."/>
            <person name="Emerson J.B."/>
            <person name="Anantharaman K."/>
            <person name="Thomas B.C."/>
            <person name="Malmstrom R."/>
            <person name="Stieglmeier M."/>
            <person name="Klingl A."/>
            <person name="Woyke T."/>
            <person name="Ryan C.M."/>
            <person name="Banfield J.F."/>
        </authorList>
    </citation>
    <scope>NUCLEOTIDE SEQUENCE [LARGE SCALE GENOMIC DNA]</scope>
</reference>
<feature type="binding site" evidence="2">
    <location>
        <position position="40"/>
    </location>
    <ligand>
        <name>substrate</name>
    </ligand>
</feature>
<dbReference type="Gene3D" id="3.40.1180.10">
    <property type="entry name" value="Decaprenyl diphosphate synthase-like"/>
    <property type="match status" value="1"/>
</dbReference>
<feature type="binding site" evidence="2">
    <location>
        <position position="28"/>
    </location>
    <ligand>
        <name>substrate</name>
    </ligand>
</feature>
<dbReference type="Proteomes" id="UP000229559">
    <property type="component" value="Unassembled WGS sequence"/>
</dbReference>
<dbReference type="Pfam" id="PF01255">
    <property type="entry name" value="Prenyltransf"/>
    <property type="match status" value="1"/>
</dbReference>
<feature type="binding site" evidence="2">
    <location>
        <position position="208"/>
    </location>
    <ligand>
        <name>Mg(2+)</name>
        <dbReference type="ChEBI" id="CHEBI:18420"/>
    </ligand>
</feature>